<dbReference type="GO" id="GO:0016747">
    <property type="term" value="F:acyltransferase activity, transferring groups other than amino-acyl groups"/>
    <property type="evidence" value="ECO:0007669"/>
    <property type="project" value="InterPro"/>
</dbReference>
<dbReference type="GeneID" id="10669759"/>
<evidence type="ECO:0000256" key="1">
    <source>
        <dbReference type="ARBA" id="ARBA00022679"/>
    </source>
</evidence>
<evidence type="ECO:0000259" key="3">
    <source>
        <dbReference type="PROSITE" id="PS51186"/>
    </source>
</evidence>
<reference evidence="4 5" key="1">
    <citation type="journal article" date="2014" name="Int. J. Syst. Evol. Microbiol.">
        <title>Methanobacterium paludis sp. nov. and a novel strain of Methanobacterium lacus isolated from northern peatlands.</title>
        <authorList>
            <person name="Cadillo-Quiroz H."/>
            <person name="Brauer S.L."/>
            <person name="Goodson N."/>
            <person name="Yavitt J.B."/>
            <person name="Zinder S.H."/>
        </authorList>
    </citation>
    <scope>NUCLEOTIDE SEQUENCE [LARGE SCALE GENOMIC DNA]</scope>
    <source>
        <strain evidence="5">DSM 25820 / JCM 18151 / SWAN1</strain>
    </source>
</reference>
<dbReference type="SUPFAM" id="SSF55729">
    <property type="entry name" value="Acyl-CoA N-acyltransferases (Nat)"/>
    <property type="match status" value="1"/>
</dbReference>
<dbReference type="PROSITE" id="PS51186">
    <property type="entry name" value="GNAT"/>
    <property type="match status" value="1"/>
</dbReference>
<protein>
    <submittedName>
        <fullName evidence="4">GCN5-related N-acetyltransferase</fullName>
    </submittedName>
</protein>
<dbReference type="InterPro" id="IPR016181">
    <property type="entry name" value="Acyl_CoA_acyltransferase"/>
</dbReference>
<dbReference type="Proteomes" id="UP000009231">
    <property type="component" value="Chromosome"/>
</dbReference>
<evidence type="ECO:0000313" key="4">
    <source>
        <dbReference type="EMBL" id="AEG19242.1"/>
    </source>
</evidence>
<organism evidence="4 5">
    <name type="scientific">Methanobacterium paludis (strain DSM 25820 / JCM 18151 / SWAN1)</name>
    <dbReference type="NCBI Taxonomy" id="868131"/>
    <lineage>
        <taxon>Archaea</taxon>
        <taxon>Methanobacteriati</taxon>
        <taxon>Methanobacteriota</taxon>
        <taxon>Methanomada group</taxon>
        <taxon>Methanobacteria</taxon>
        <taxon>Methanobacteriales</taxon>
        <taxon>Methanobacteriaceae</taxon>
        <taxon>Methanobacterium</taxon>
    </lineage>
</organism>
<dbReference type="InterPro" id="IPR050680">
    <property type="entry name" value="YpeA/RimI_acetyltransf"/>
</dbReference>
<accession>F6D4K2</accession>
<keyword evidence="1" id="KW-0808">Transferase</keyword>
<dbReference type="KEGG" id="mew:MSWAN_2234"/>
<sequence>MELKKLDTNVHDIQLVSEFIYETDVDLFRIFFDKNRDKALLKLQKIIKAGQNCYGREHIYVAEDDSGRVMGILTAFRGDEIKFLDEAKVYADTMGILDFLKMILVKPIFDRISASKIDGDDFYVGNIAVDPDIRGSGTGTFLLKESFKIARDKNCKRMLLDVLFYNMKARQWYEKHGFKVYGEKRFKWFGLDEGRDGTWGMEYLL</sequence>
<dbReference type="Gene3D" id="3.40.630.30">
    <property type="match status" value="1"/>
</dbReference>
<keyword evidence="5" id="KW-1185">Reference proteome</keyword>
<feature type="domain" description="N-acetyltransferase" evidence="3">
    <location>
        <begin position="1"/>
        <end position="205"/>
    </location>
</feature>
<proteinExistence type="predicted"/>
<dbReference type="EMBL" id="CP002772">
    <property type="protein sequence ID" value="AEG19242.1"/>
    <property type="molecule type" value="Genomic_DNA"/>
</dbReference>
<dbReference type="Pfam" id="PF00583">
    <property type="entry name" value="Acetyltransf_1"/>
    <property type="match status" value="1"/>
</dbReference>
<keyword evidence="2" id="KW-0012">Acyltransferase</keyword>
<dbReference type="RefSeq" id="WP_013826741.1">
    <property type="nucleotide sequence ID" value="NC_015574.1"/>
</dbReference>
<name>F6D4K2_METPW</name>
<dbReference type="eggNOG" id="arCOG00826">
    <property type="taxonomic scope" value="Archaea"/>
</dbReference>
<gene>
    <name evidence="4" type="ordered locus">MSWAN_2234</name>
</gene>
<dbReference type="STRING" id="868131.MSWAN_2234"/>
<dbReference type="CDD" id="cd04301">
    <property type="entry name" value="NAT_SF"/>
    <property type="match status" value="1"/>
</dbReference>
<dbReference type="HOGENOM" id="CLU_087235_1_0_2"/>
<dbReference type="AlphaFoldDB" id="F6D4K2"/>
<dbReference type="OrthoDB" id="43754at2157"/>
<evidence type="ECO:0000313" key="5">
    <source>
        <dbReference type="Proteomes" id="UP000009231"/>
    </source>
</evidence>
<dbReference type="InterPro" id="IPR000182">
    <property type="entry name" value="GNAT_dom"/>
</dbReference>
<evidence type="ECO:0000256" key="2">
    <source>
        <dbReference type="ARBA" id="ARBA00023315"/>
    </source>
</evidence>
<dbReference type="PANTHER" id="PTHR43420">
    <property type="entry name" value="ACETYLTRANSFERASE"/>
    <property type="match status" value="1"/>
</dbReference>